<evidence type="ECO:0000313" key="2">
    <source>
        <dbReference type="Proteomes" id="UP001314170"/>
    </source>
</evidence>
<name>A0AAV1SBB9_9ROSI</name>
<proteinExistence type="predicted"/>
<evidence type="ECO:0000313" key="1">
    <source>
        <dbReference type="EMBL" id="CAK7348719.1"/>
    </source>
</evidence>
<dbReference type="AlphaFoldDB" id="A0AAV1SBB9"/>
<reference evidence="1 2" key="1">
    <citation type="submission" date="2024-01" db="EMBL/GenBank/DDBJ databases">
        <authorList>
            <person name="Waweru B."/>
        </authorList>
    </citation>
    <scope>NUCLEOTIDE SEQUENCE [LARGE SCALE GENOMIC DNA]</scope>
</reference>
<gene>
    <name evidence="1" type="ORF">DCAF_LOCUS21425</name>
</gene>
<protein>
    <submittedName>
        <fullName evidence="1">Uncharacterized protein</fullName>
    </submittedName>
</protein>
<comment type="caution">
    <text evidence="1">The sequence shown here is derived from an EMBL/GenBank/DDBJ whole genome shotgun (WGS) entry which is preliminary data.</text>
</comment>
<dbReference type="EMBL" id="CAWUPB010001173">
    <property type="protein sequence ID" value="CAK7348719.1"/>
    <property type="molecule type" value="Genomic_DNA"/>
</dbReference>
<accession>A0AAV1SBB9</accession>
<sequence>MLWYLFGRIADKEGSRSDFVAVGQVVTCFGSKDWELRIRKEGDRAFIFVASAKGKFERVEDGKWHAVAVKSSLKSLSQDTMCLGTSLGGQSRCT</sequence>
<dbReference type="Proteomes" id="UP001314170">
    <property type="component" value="Unassembled WGS sequence"/>
</dbReference>
<organism evidence="1 2">
    <name type="scientific">Dovyalis caffra</name>
    <dbReference type="NCBI Taxonomy" id="77055"/>
    <lineage>
        <taxon>Eukaryota</taxon>
        <taxon>Viridiplantae</taxon>
        <taxon>Streptophyta</taxon>
        <taxon>Embryophyta</taxon>
        <taxon>Tracheophyta</taxon>
        <taxon>Spermatophyta</taxon>
        <taxon>Magnoliopsida</taxon>
        <taxon>eudicotyledons</taxon>
        <taxon>Gunneridae</taxon>
        <taxon>Pentapetalae</taxon>
        <taxon>rosids</taxon>
        <taxon>fabids</taxon>
        <taxon>Malpighiales</taxon>
        <taxon>Salicaceae</taxon>
        <taxon>Flacourtieae</taxon>
        <taxon>Dovyalis</taxon>
    </lineage>
</organism>
<keyword evidence="2" id="KW-1185">Reference proteome</keyword>